<feature type="domain" description="YchJ-like middle NTF2-like" evidence="1">
    <location>
        <begin position="30"/>
        <end position="126"/>
    </location>
</feature>
<dbReference type="RefSeq" id="WP_007342207.1">
    <property type="nucleotide sequence ID" value="NZ_GL878494.1"/>
</dbReference>
<gene>
    <name evidence="2" type="ORF">HMPREF9123_1198</name>
</gene>
<evidence type="ECO:0000313" key="2">
    <source>
        <dbReference type="EMBL" id="EGF11109.1"/>
    </source>
</evidence>
<protein>
    <submittedName>
        <fullName evidence="2">SecC motif protein</fullName>
    </submittedName>
</protein>
<dbReference type="Gene3D" id="3.10.450.50">
    <property type="match status" value="1"/>
</dbReference>
<dbReference type="OrthoDB" id="21421at2"/>
<dbReference type="Pfam" id="PF02810">
    <property type="entry name" value="SEC-C"/>
    <property type="match status" value="2"/>
</dbReference>
<dbReference type="HOGENOM" id="CLU_099590_0_1_4"/>
<evidence type="ECO:0000313" key="3">
    <source>
        <dbReference type="Proteomes" id="UP000004105"/>
    </source>
</evidence>
<reference evidence="2 3" key="1">
    <citation type="submission" date="2011-02" db="EMBL/GenBank/DDBJ databases">
        <authorList>
            <person name="Muzny D."/>
            <person name="Qin X."/>
            <person name="Deng J."/>
            <person name="Jiang H."/>
            <person name="Liu Y."/>
            <person name="Qu J."/>
            <person name="Song X.-Z."/>
            <person name="Zhang L."/>
            <person name="Thornton R."/>
            <person name="Coyle M."/>
            <person name="Francisco L."/>
            <person name="Jackson L."/>
            <person name="Javaid M."/>
            <person name="Korchina V."/>
            <person name="Kovar C."/>
            <person name="Mata R."/>
            <person name="Mathew T."/>
            <person name="Ngo R."/>
            <person name="Nguyen L."/>
            <person name="Nguyen N."/>
            <person name="Okwuonu G."/>
            <person name="Ongeri F."/>
            <person name="Pham C."/>
            <person name="Simmons D."/>
            <person name="Wilczek-Boney K."/>
            <person name="Hale W."/>
            <person name="Jakkamsetti A."/>
            <person name="Pham P."/>
            <person name="Ruth R."/>
            <person name="San Lucas F."/>
            <person name="Warren J."/>
            <person name="Zhang J."/>
            <person name="Zhao Z."/>
            <person name="Zhou C."/>
            <person name="Zhu D."/>
            <person name="Lee S."/>
            <person name="Bess C."/>
            <person name="Blankenburg K."/>
            <person name="Forbes L."/>
            <person name="Fu Q."/>
            <person name="Gubbala S."/>
            <person name="Hirani K."/>
            <person name="Jayaseelan J.C."/>
            <person name="Lara F."/>
            <person name="Munidasa M."/>
            <person name="Palculict T."/>
            <person name="Patil S."/>
            <person name="Pu L.-L."/>
            <person name="Saada N."/>
            <person name="Tang L."/>
            <person name="Weissenberger G."/>
            <person name="Zhu Y."/>
            <person name="Hemphill L."/>
            <person name="Shang Y."/>
            <person name="Youmans B."/>
            <person name="Ayvaz T."/>
            <person name="Ross M."/>
            <person name="Santibanez J."/>
            <person name="Aqrawi P."/>
            <person name="Gross S."/>
            <person name="Joshi V."/>
            <person name="Fowler G."/>
            <person name="Nazareth L."/>
            <person name="Reid J."/>
            <person name="Worley K."/>
            <person name="Petrosino J."/>
            <person name="Highlander S."/>
            <person name="Gibbs R."/>
        </authorList>
    </citation>
    <scope>NUCLEOTIDE SEQUENCE [LARGE SCALE GENOMIC DNA]</scope>
    <source>
        <strain evidence="2 3">ATCC BAA-1200</strain>
    </source>
</reference>
<organism evidence="2 3">
    <name type="scientific">Neisseria bacilliformis ATCC BAA-1200</name>
    <dbReference type="NCBI Taxonomy" id="888742"/>
    <lineage>
        <taxon>Bacteria</taxon>
        <taxon>Pseudomonadati</taxon>
        <taxon>Pseudomonadota</taxon>
        <taxon>Betaproteobacteria</taxon>
        <taxon>Neisseriales</taxon>
        <taxon>Neisseriaceae</taxon>
        <taxon>Neisseria</taxon>
    </lineage>
</organism>
<name>F2BBU3_9NEIS</name>
<accession>F2BBU3</accession>
<dbReference type="InterPro" id="IPR048469">
    <property type="entry name" value="YchJ-like_M"/>
</dbReference>
<dbReference type="PANTHER" id="PTHR33747:SF1">
    <property type="entry name" value="ADENYLATE CYCLASE-ASSOCIATED CAP C-TERMINAL DOMAIN-CONTAINING PROTEIN"/>
    <property type="match status" value="1"/>
</dbReference>
<dbReference type="PANTHER" id="PTHR33747">
    <property type="entry name" value="UPF0225 PROTEIN SCO1677"/>
    <property type="match status" value="1"/>
</dbReference>
<proteinExistence type="predicted"/>
<dbReference type="NCBIfam" id="NF001213">
    <property type="entry name" value="PRK00183.1"/>
    <property type="match status" value="1"/>
</dbReference>
<evidence type="ECO:0000259" key="1">
    <source>
        <dbReference type="Pfam" id="PF17775"/>
    </source>
</evidence>
<dbReference type="AlphaFoldDB" id="F2BBU3"/>
<dbReference type="SUPFAM" id="SSF54427">
    <property type="entry name" value="NTF2-like"/>
    <property type="match status" value="1"/>
</dbReference>
<dbReference type="SUPFAM" id="SSF103642">
    <property type="entry name" value="Sec-C motif"/>
    <property type="match status" value="1"/>
</dbReference>
<dbReference type="InterPro" id="IPR032710">
    <property type="entry name" value="NTF2-like_dom_sf"/>
</dbReference>
<keyword evidence="3" id="KW-1185">Reference proteome</keyword>
<dbReference type="EMBL" id="AFAY01000024">
    <property type="protein sequence ID" value="EGF11109.1"/>
    <property type="molecule type" value="Genomic_DNA"/>
</dbReference>
<dbReference type="NCBIfam" id="NF002486">
    <property type="entry name" value="PRK01752.1"/>
    <property type="match status" value="1"/>
</dbReference>
<comment type="caution">
    <text evidence="2">The sequence shown here is derived from an EMBL/GenBank/DDBJ whole genome shotgun (WGS) entry which is preliminary data.</text>
</comment>
<sequence length="156" mass="17135">MENTACPCQSDLPYAACCRPLHQGAPAADAPALMRSRYAAYVLHRFDYIVHTTVPAQQPLLDAAAIAAWGRQTQWLGLEIHGFQNVGTRHAQVEFSAFYAGADGTRQAHRELSAFVRKGGRWYFIDPTVPLPAAQSPCLCGSGRKFKQCCGRFFCG</sequence>
<dbReference type="Pfam" id="PF17775">
    <property type="entry name" value="YchJ_M-like"/>
    <property type="match status" value="1"/>
</dbReference>
<dbReference type="Proteomes" id="UP000004105">
    <property type="component" value="Unassembled WGS sequence"/>
</dbReference>
<dbReference type="InterPro" id="IPR004027">
    <property type="entry name" value="SEC_C_motif"/>
</dbReference>